<dbReference type="SUPFAM" id="SSF52266">
    <property type="entry name" value="SGNH hydrolase"/>
    <property type="match status" value="1"/>
</dbReference>
<name>A0A315Z780_SEDFL</name>
<evidence type="ECO:0000256" key="1">
    <source>
        <dbReference type="SAM" id="Coils"/>
    </source>
</evidence>
<dbReference type="Proteomes" id="UP000245535">
    <property type="component" value="Unassembled WGS sequence"/>
</dbReference>
<gene>
    <name evidence="3" type="ORF">BC781_10567</name>
</gene>
<keyword evidence="1" id="KW-0175">Coiled coil</keyword>
<feature type="domain" description="GSCFA" evidence="2">
    <location>
        <begin position="24"/>
        <end position="256"/>
    </location>
</feature>
<feature type="coiled-coil region" evidence="1">
    <location>
        <begin position="96"/>
        <end position="123"/>
    </location>
</feature>
<dbReference type="RefSeq" id="WP_109620337.1">
    <property type="nucleotide sequence ID" value="NZ_QGDO01000005.1"/>
</dbReference>
<accession>A0A315Z780</accession>
<evidence type="ECO:0000313" key="4">
    <source>
        <dbReference type="Proteomes" id="UP000245535"/>
    </source>
</evidence>
<protein>
    <submittedName>
        <fullName evidence="3">GSCFA family protein</fullName>
    </submittedName>
</protein>
<reference evidence="3 4" key="1">
    <citation type="submission" date="2018-03" db="EMBL/GenBank/DDBJ databases">
        <title>Genomic Encyclopedia of Archaeal and Bacterial Type Strains, Phase II (KMG-II): from individual species to whole genera.</title>
        <authorList>
            <person name="Goeker M."/>
        </authorList>
    </citation>
    <scope>NUCLEOTIDE SEQUENCE [LARGE SCALE GENOMIC DNA]</scope>
    <source>
        <strain evidence="3 4">DSM 28229</strain>
    </source>
</reference>
<sequence>MARVFRTTFEINPSDKKISFDTPILLIGSCFSEHIGNLLAYHKFSIHQNPFGILYNPSSIKQCLSRCASEKLIEEKDLFQNQGVWRHFDFHSSLSFSSQKETLEKMNKEIKKIHRNLTHYKKVIITLGTAFVYKKKNSSQIVGNCHKIPNKEFDRELLSYEACLNDLKEIRSLFPSSTEFIFTVSPVRHIRDGLELNSVSKSTLRLACHQMTQEFDNCSYFPSYELLLDDLRDYRFFESDMVHPSKESIDYIWEHFQQTYFDNKAKEMLKVVEKLKRAAEHRPFNPNTDEYRNFAEKTIQKMEGLEKLDFQDEIAHLKNQIS</sequence>
<keyword evidence="4" id="KW-1185">Reference proteome</keyword>
<comment type="caution">
    <text evidence="3">The sequence shown here is derived from an EMBL/GenBank/DDBJ whole genome shotgun (WGS) entry which is preliminary data.</text>
</comment>
<proteinExistence type="predicted"/>
<dbReference type="AlphaFoldDB" id="A0A315Z780"/>
<evidence type="ECO:0000313" key="3">
    <source>
        <dbReference type="EMBL" id="PWJ40004.1"/>
    </source>
</evidence>
<evidence type="ECO:0000259" key="2">
    <source>
        <dbReference type="Pfam" id="PF08885"/>
    </source>
</evidence>
<dbReference type="Pfam" id="PF08885">
    <property type="entry name" value="GSCFA"/>
    <property type="match status" value="1"/>
</dbReference>
<dbReference type="EMBL" id="QGDO01000005">
    <property type="protein sequence ID" value="PWJ40004.1"/>
    <property type="molecule type" value="Genomic_DNA"/>
</dbReference>
<dbReference type="InterPro" id="IPR014982">
    <property type="entry name" value="GSCFA"/>
</dbReference>
<organism evidence="3 4">
    <name type="scientific">Sediminitomix flava</name>
    <dbReference type="NCBI Taxonomy" id="379075"/>
    <lineage>
        <taxon>Bacteria</taxon>
        <taxon>Pseudomonadati</taxon>
        <taxon>Bacteroidota</taxon>
        <taxon>Cytophagia</taxon>
        <taxon>Cytophagales</taxon>
        <taxon>Flammeovirgaceae</taxon>
        <taxon>Sediminitomix</taxon>
    </lineage>
</organism>
<dbReference type="OrthoDB" id="9807687at2"/>